<keyword evidence="2" id="KW-1185">Reference proteome</keyword>
<sequence length="273" mass="31936">MGRKNSDVIFFLETHEQEIINCCKKGMSNNEVRELLKTRYGKDVPNNTYRKFKAKLKLTKNDFLETLIDEIIAMKTSGATDENIRRWLAEEHEFEVSRATFSRFKKKYNLSDRDKNPKASDKKSLTNRAIAQSQITDNEIHSDNIDVAIDTILQQQVTDIKTGLENLDRITKNAVGIEIDFSKIDHEIRHLANEKSLPRYLLDLAELKVRYLELSVKAFEAKNKLFKDEMDRLFKNRVLELEDKKIEISQKDIMNEIEVLAKQIDDNNVQREQ</sequence>
<evidence type="ECO:0000313" key="1">
    <source>
        <dbReference type="EMBL" id="DBA35552.1"/>
    </source>
</evidence>
<name>A0AA86XS34_9CAUD</name>
<evidence type="ECO:0000313" key="2">
    <source>
        <dbReference type="Proteomes" id="UP001302343"/>
    </source>
</evidence>
<gene>
    <name evidence="1" type="ORF">vir323_00040</name>
</gene>
<dbReference type="RefSeq" id="YP_013605332.1">
    <property type="nucleotide sequence ID" value="NC_133304.1"/>
</dbReference>
<organism evidence="1 2">
    <name type="scientific">Caudoviricetes sp. vir323</name>
    <dbReference type="NCBI Taxonomy" id="3068356"/>
    <lineage>
        <taxon>Viruses</taxon>
        <taxon>Duplodnaviria</taxon>
        <taxon>Heunggongvirae</taxon>
        <taxon>Uroviricota</taxon>
        <taxon>Caudoviricetes</taxon>
    </lineage>
</organism>
<protein>
    <submittedName>
        <fullName evidence="1">Uncharacterized protein</fullName>
    </submittedName>
</protein>
<proteinExistence type="predicted"/>
<accession>A0AA86XS34</accession>
<dbReference type="GeneID" id="300198917"/>
<dbReference type="Proteomes" id="UP001302343">
    <property type="component" value="Segment"/>
</dbReference>
<reference evidence="1 2" key="1">
    <citation type="journal article" date="2023" name="Nat. Microbiol.">
        <title>A compendium of viruses from methanogenic archaea reveals their diversity and adaptations to the gut environment.</title>
        <authorList>
            <person name="Medvedeva S."/>
            <person name="Borrel G."/>
            <person name="Krupovic M."/>
            <person name="Gribaldo S."/>
        </authorList>
    </citation>
    <scope>NUCLEOTIDE SEQUENCE [LARGE SCALE GENOMIC DNA]</scope>
</reference>
<dbReference type="EMBL" id="BK063679">
    <property type="protein sequence ID" value="DBA35552.1"/>
    <property type="molecule type" value="Genomic_DNA"/>
</dbReference>